<dbReference type="Proteomes" id="UP000055024">
    <property type="component" value="Unassembled WGS sequence"/>
</dbReference>
<evidence type="ECO:0000313" key="1">
    <source>
        <dbReference type="EMBL" id="KRZ19069.1"/>
    </source>
</evidence>
<dbReference type="AlphaFoldDB" id="A0A0V1I887"/>
<evidence type="ECO:0000313" key="2">
    <source>
        <dbReference type="Proteomes" id="UP000055024"/>
    </source>
</evidence>
<name>A0A0V1I887_9BILA</name>
<accession>A0A0V1I887</accession>
<comment type="caution">
    <text evidence="1">The sequence shown here is derived from an EMBL/GenBank/DDBJ whole genome shotgun (WGS) entry which is preliminary data.</text>
</comment>
<organism evidence="1 2">
    <name type="scientific">Trichinella zimbabwensis</name>
    <dbReference type="NCBI Taxonomy" id="268475"/>
    <lineage>
        <taxon>Eukaryota</taxon>
        <taxon>Metazoa</taxon>
        <taxon>Ecdysozoa</taxon>
        <taxon>Nematoda</taxon>
        <taxon>Enoplea</taxon>
        <taxon>Dorylaimia</taxon>
        <taxon>Trichinellida</taxon>
        <taxon>Trichinellidae</taxon>
        <taxon>Trichinella</taxon>
    </lineage>
</organism>
<proteinExistence type="predicted"/>
<dbReference type="EMBL" id="JYDP01000001">
    <property type="protein sequence ID" value="KRZ19069.1"/>
    <property type="molecule type" value="Genomic_DNA"/>
</dbReference>
<gene>
    <name evidence="1" type="ORF">T11_707</name>
</gene>
<dbReference type="OrthoDB" id="10541843at2759"/>
<reference evidence="1 2" key="1">
    <citation type="submission" date="2015-01" db="EMBL/GenBank/DDBJ databases">
        <title>Evolution of Trichinella species and genotypes.</title>
        <authorList>
            <person name="Korhonen P.K."/>
            <person name="Edoardo P."/>
            <person name="Giuseppe L.R."/>
            <person name="Gasser R.B."/>
        </authorList>
    </citation>
    <scope>NUCLEOTIDE SEQUENCE [LARGE SCALE GENOMIC DNA]</scope>
    <source>
        <strain evidence="1">ISS1029</strain>
    </source>
</reference>
<sequence>MENELPKFCSFVKIASVITLKCVEIYSVANHVALYLNSGYGTYGSKIGSYPCTFVSVSKLSSSLNKVCDSTGLSCFVSRSEAKMSRIEIQRRRKYRILCGT</sequence>
<protein>
    <submittedName>
        <fullName evidence="1">Uncharacterized protein</fullName>
    </submittedName>
</protein>
<keyword evidence="2" id="KW-1185">Reference proteome</keyword>